<dbReference type="Proteomes" id="UP000078576">
    <property type="component" value="Unassembled WGS sequence"/>
</dbReference>
<dbReference type="AlphaFoldDB" id="A0A194UU55"/>
<reference evidence="3" key="1">
    <citation type="submission" date="2014-12" db="EMBL/GenBank/DDBJ databases">
        <title>Genome Sequence of Valsa Canker Pathogens Uncovers a Specific Adaption of Colonization on Woody Bark.</title>
        <authorList>
            <person name="Yin Z."/>
            <person name="Liu H."/>
            <person name="Gao X."/>
            <person name="Li Z."/>
            <person name="Song N."/>
            <person name="Ke X."/>
            <person name="Dai Q."/>
            <person name="Wu Y."/>
            <person name="Sun Y."/>
            <person name="Xu J.-R."/>
            <person name="Kang Z.K."/>
            <person name="Wang L."/>
            <person name="Huang L."/>
        </authorList>
    </citation>
    <scope>NUCLEOTIDE SEQUENCE [LARGE SCALE GENOMIC DNA]</scope>
    <source>
        <strain evidence="3">SXYL134</strain>
    </source>
</reference>
<keyword evidence="3" id="KW-1185">Reference proteome</keyword>
<feature type="compositionally biased region" description="Basic and acidic residues" evidence="1">
    <location>
        <begin position="96"/>
        <end position="112"/>
    </location>
</feature>
<accession>A0A194UU55</accession>
<evidence type="ECO:0000313" key="3">
    <source>
        <dbReference type="Proteomes" id="UP000078576"/>
    </source>
</evidence>
<gene>
    <name evidence="2" type="ORF">VP1G_02570</name>
</gene>
<name>A0A194UU55_CYTMA</name>
<dbReference type="OrthoDB" id="5415741at2759"/>
<sequence length="133" mass="14504">MTKYQIATRAQVLGLLAAGLSGPVVQEHTGIGTATQYRWWDKAIARGFDPKKRPLLILDEYVEDGKRTGRPRKTRQEEEECDAVDSTANNTALEGGPKEVREGEGGQERCENENENENGNGNGNDTPAGRCGS</sequence>
<proteinExistence type="predicted"/>
<feature type="region of interest" description="Disordered" evidence="1">
    <location>
        <begin position="63"/>
        <end position="133"/>
    </location>
</feature>
<protein>
    <submittedName>
        <fullName evidence="2">Uncharacterized protein</fullName>
    </submittedName>
</protein>
<evidence type="ECO:0000256" key="1">
    <source>
        <dbReference type="SAM" id="MobiDB-lite"/>
    </source>
</evidence>
<organism evidence="2 3">
    <name type="scientific">Cytospora mali</name>
    <name type="common">Apple Valsa canker fungus</name>
    <name type="synonym">Valsa mali</name>
    <dbReference type="NCBI Taxonomy" id="578113"/>
    <lineage>
        <taxon>Eukaryota</taxon>
        <taxon>Fungi</taxon>
        <taxon>Dikarya</taxon>
        <taxon>Ascomycota</taxon>
        <taxon>Pezizomycotina</taxon>
        <taxon>Sordariomycetes</taxon>
        <taxon>Sordariomycetidae</taxon>
        <taxon>Diaporthales</taxon>
        <taxon>Cytosporaceae</taxon>
        <taxon>Cytospora</taxon>
    </lineage>
</organism>
<dbReference type="EMBL" id="KN714678">
    <property type="protein sequence ID" value="KUI55144.1"/>
    <property type="molecule type" value="Genomic_DNA"/>
</dbReference>
<dbReference type="STRING" id="694573.A0A194UU55"/>
<evidence type="ECO:0000313" key="2">
    <source>
        <dbReference type="EMBL" id="KUI55144.1"/>
    </source>
</evidence>